<proteinExistence type="predicted"/>
<keyword evidence="2" id="KW-1185">Reference proteome</keyword>
<evidence type="ECO:0000313" key="2">
    <source>
        <dbReference type="Proteomes" id="UP001196870"/>
    </source>
</evidence>
<accession>A0ABS5F8U3</accession>
<dbReference type="RefSeq" id="WP_211857425.1">
    <property type="nucleotide sequence ID" value="NZ_JAAGBB010000077.1"/>
</dbReference>
<evidence type="ECO:0000313" key="1">
    <source>
        <dbReference type="EMBL" id="MBR0668990.1"/>
    </source>
</evidence>
<dbReference type="Proteomes" id="UP001196870">
    <property type="component" value="Unassembled WGS sequence"/>
</dbReference>
<organism evidence="1 2">
    <name type="scientific">Plastoroseomonas hellenica</name>
    <dbReference type="NCBI Taxonomy" id="2687306"/>
    <lineage>
        <taxon>Bacteria</taxon>
        <taxon>Pseudomonadati</taxon>
        <taxon>Pseudomonadota</taxon>
        <taxon>Alphaproteobacteria</taxon>
        <taxon>Acetobacterales</taxon>
        <taxon>Acetobacteraceae</taxon>
        <taxon>Plastoroseomonas</taxon>
    </lineage>
</organism>
<dbReference type="EMBL" id="JAAGBB010000077">
    <property type="protein sequence ID" value="MBR0668990.1"/>
    <property type="molecule type" value="Genomic_DNA"/>
</dbReference>
<sequence length="153" mass="16563">MTARDAQRGRVYAWEDRVVAPRDPGSVGFAAAQGMIDAIWAEQGLRYPPRAETLPPQARRCLGDATRLCIRLPQVFPSWVLLHEIAHAMSSTHDGEGDGHGAVFMGLYAQLLVRYLRLPETELLASLRAAGIAVDPGAKPLFLDADSAASRSA</sequence>
<name>A0ABS5F8U3_9PROT</name>
<gene>
    <name evidence="1" type="ORF">GXW71_31870</name>
</gene>
<reference evidence="2" key="1">
    <citation type="journal article" date="2021" name="Syst. Appl. Microbiol.">
        <title>Roseomonas hellenica sp. nov., isolated from roots of wild-growing Alkanna tinctoria.</title>
        <authorList>
            <person name="Rat A."/>
            <person name="Naranjo H.D."/>
            <person name="Lebbe L."/>
            <person name="Cnockaert M."/>
            <person name="Krigas N."/>
            <person name="Grigoriadou K."/>
            <person name="Maloupa E."/>
            <person name="Willems A."/>
        </authorList>
    </citation>
    <scope>NUCLEOTIDE SEQUENCE [LARGE SCALE GENOMIC DNA]</scope>
    <source>
        <strain evidence="2">LMG 31523</strain>
    </source>
</reference>
<protein>
    <submittedName>
        <fullName evidence="1">Uncharacterized protein</fullName>
    </submittedName>
</protein>
<comment type="caution">
    <text evidence="1">The sequence shown here is derived from an EMBL/GenBank/DDBJ whole genome shotgun (WGS) entry which is preliminary data.</text>
</comment>